<dbReference type="InterPro" id="IPR010049">
    <property type="entry name" value="MTA_SAH_Nsdase"/>
</dbReference>
<dbReference type="InterPro" id="IPR000845">
    <property type="entry name" value="Nucleoside_phosphorylase_d"/>
</dbReference>
<keyword evidence="3" id="KW-0028">Amino-acid biosynthesis</keyword>
<protein>
    <recommendedName>
        <fullName evidence="2">adenosylhomocysteine nucleosidase</fullName>
        <ecNumber evidence="2">3.2.2.9</ecNumber>
    </recommendedName>
</protein>
<dbReference type="GO" id="GO:0019509">
    <property type="term" value="P:L-methionine salvage from methylthioadenosine"/>
    <property type="evidence" value="ECO:0007669"/>
    <property type="project" value="UniProtKB-UniPathway"/>
</dbReference>
<gene>
    <name evidence="7" type="ORF">A4H34_02270</name>
</gene>
<dbReference type="GO" id="GO:0009164">
    <property type="term" value="P:nucleoside catabolic process"/>
    <property type="evidence" value="ECO:0007669"/>
    <property type="project" value="InterPro"/>
</dbReference>
<evidence type="ECO:0000313" key="7">
    <source>
        <dbReference type="EMBL" id="OAP86025.1"/>
    </source>
</evidence>
<keyword evidence="5" id="KW-0486">Methionine biosynthesis</keyword>
<keyword evidence="4" id="KW-0378">Hydrolase</keyword>
<evidence type="ECO:0000256" key="4">
    <source>
        <dbReference type="ARBA" id="ARBA00022801"/>
    </source>
</evidence>
<dbReference type="Gene3D" id="3.40.50.1580">
    <property type="entry name" value="Nucleoside phosphorylase domain"/>
    <property type="match status" value="1"/>
</dbReference>
<dbReference type="PANTHER" id="PTHR46832">
    <property type="entry name" value="5'-METHYLTHIOADENOSINE/S-ADENOSYLHOMOCYSTEINE NUCLEOSIDASE"/>
    <property type="match status" value="1"/>
</dbReference>
<dbReference type="Proteomes" id="UP000078368">
    <property type="component" value="Unassembled WGS sequence"/>
</dbReference>
<dbReference type="OrthoDB" id="3734512at2"/>
<dbReference type="UniPathway" id="UPA00904">
    <property type="reaction ID" value="UER00871"/>
</dbReference>
<dbReference type="SUPFAM" id="SSF53167">
    <property type="entry name" value="Purine and uridine phosphorylases"/>
    <property type="match status" value="1"/>
</dbReference>
<dbReference type="CDD" id="cd09008">
    <property type="entry name" value="MTAN"/>
    <property type="match status" value="1"/>
</dbReference>
<accession>A0A179B3R6</accession>
<dbReference type="EC" id="3.2.2.9" evidence="2"/>
<organism evidence="7 8">
    <name type="scientific">Peptidiphaga gingivicola</name>
    <dbReference type="NCBI Taxonomy" id="2741497"/>
    <lineage>
        <taxon>Bacteria</taxon>
        <taxon>Bacillati</taxon>
        <taxon>Actinomycetota</taxon>
        <taxon>Actinomycetes</taxon>
        <taxon>Actinomycetales</taxon>
        <taxon>Actinomycetaceae</taxon>
        <taxon>Peptidiphaga</taxon>
    </lineage>
</organism>
<comment type="pathway">
    <text evidence="1">Amino-acid biosynthesis; L-methionine biosynthesis via salvage pathway; S-methyl-5-thio-alpha-D-ribose 1-phosphate from S-methyl-5'-thioadenosine (hydrolase route): step 1/2.</text>
</comment>
<dbReference type="NCBIfam" id="TIGR01704">
    <property type="entry name" value="MTA_SAH-Nsdase"/>
    <property type="match status" value="1"/>
</dbReference>
<evidence type="ECO:0000313" key="8">
    <source>
        <dbReference type="Proteomes" id="UP000078368"/>
    </source>
</evidence>
<dbReference type="PANTHER" id="PTHR46832:SF1">
    <property type="entry name" value="5'-METHYLTHIOADENOSINE_S-ADENOSYLHOMOCYSTEINE NUCLEOSIDASE"/>
    <property type="match status" value="1"/>
</dbReference>
<evidence type="ECO:0000259" key="6">
    <source>
        <dbReference type="Pfam" id="PF01048"/>
    </source>
</evidence>
<dbReference type="Pfam" id="PF01048">
    <property type="entry name" value="PNP_UDP_1"/>
    <property type="match status" value="1"/>
</dbReference>
<dbReference type="GO" id="GO:0008930">
    <property type="term" value="F:methylthioadenosine nucleosidase activity"/>
    <property type="evidence" value="ECO:0007669"/>
    <property type="project" value="InterPro"/>
</dbReference>
<dbReference type="AlphaFoldDB" id="A0A179B3R6"/>
<dbReference type="RefSeq" id="WP_064230930.1">
    <property type="nucleotide sequence ID" value="NZ_LVZK01000001.1"/>
</dbReference>
<proteinExistence type="predicted"/>
<sequence length="459" mass="48339">MTTVNAIVLAAQDVEVQPFLDILTKAPSRARELAEKRPGIGRSLLGAASRITQIPIPTGQAWYAQTSSGRIVVMRTGVGTVATASALGWILSEYSPRCVVSIGSAGGLATDVNVLDLVVGSTYAYGSADATAFGYKLGQIPGQPDMFAGDEELLFHSGSASRSGQVLTSDSFVTSDKVEAVRAAFPNAISTDMESTAAAQICTTWGIPFVSLRCVSDLCGPAADQDYHVAIEEAAAVSAVATAVMLSGYFNQHTKGRSPLFSKAAIDGALLLILARTLKLEPAEDISVIPDDIATAVRSQLSGNAVAVAEALGHVAAAITAVRTDPSITLTAKKYDAERSNYVTTLGLTSDRGQIAWPPTSQTVSKRSNGYWNDALASLGIQVKSGRQRGTVKFTEQEYLQALRDFLLWAETNGLSPSVAAYGVWSSDGGKGQVPGRPSSAAIRQRFNTWRAAIMTARE</sequence>
<evidence type="ECO:0000256" key="1">
    <source>
        <dbReference type="ARBA" id="ARBA00004945"/>
    </source>
</evidence>
<reference evidence="7 8" key="1">
    <citation type="submission" date="2016-04" db="EMBL/GenBank/DDBJ databases">
        <title>Peptidophaga gingivicola gen. nov., sp. nov., isolated from human subgingival plaque.</title>
        <authorList>
            <person name="Beall C.J."/>
            <person name="Mokrzan E.M."/>
            <person name="Griffen A.L."/>
            <person name="Leys E.J."/>
        </authorList>
    </citation>
    <scope>NUCLEOTIDE SEQUENCE [LARGE SCALE GENOMIC DNA]</scope>
    <source>
        <strain evidence="7 8">BA112</strain>
    </source>
</reference>
<comment type="caution">
    <text evidence="7">The sequence shown here is derived from an EMBL/GenBank/DDBJ whole genome shotgun (WGS) entry which is preliminary data.</text>
</comment>
<name>A0A179B3R6_9ACTO</name>
<feature type="domain" description="Nucleoside phosphorylase" evidence="6">
    <location>
        <begin position="67"/>
        <end position="241"/>
    </location>
</feature>
<evidence type="ECO:0000256" key="5">
    <source>
        <dbReference type="ARBA" id="ARBA00023167"/>
    </source>
</evidence>
<keyword evidence="8" id="KW-1185">Reference proteome</keyword>
<evidence type="ECO:0000256" key="2">
    <source>
        <dbReference type="ARBA" id="ARBA00011974"/>
    </source>
</evidence>
<dbReference type="EMBL" id="LVZK01000001">
    <property type="protein sequence ID" value="OAP86025.1"/>
    <property type="molecule type" value="Genomic_DNA"/>
</dbReference>
<dbReference type="STRING" id="1823756.A4H34_02270"/>
<dbReference type="InterPro" id="IPR035994">
    <property type="entry name" value="Nucleoside_phosphorylase_sf"/>
</dbReference>
<dbReference type="GO" id="GO:0008782">
    <property type="term" value="F:adenosylhomocysteine nucleosidase activity"/>
    <property type="evidence" value="ECO:0007669"/>
    <property type="project" value="UniProtKB-EC"/>
</dbReference>
<evidence type="ECO:0000256" key="3">
    <source>
        <dbReference type="ARBA" id="ARBA00022605"/>
    </source>
</evidence>
<dbReference type="GO" id="GO:0005829">
    <property type="term" value="C:cytosol"/>
    <property type="evidence" value="ECO:0007669"/>
    <property type="project" value="TreeGrafter"/>
</dbReference>
<dbReference type="GO" id="GO:0019284">
    <property type="term" value="P:L-methionine salvage from S-adenosylmethionine"/>
    <property type="evidence" value="ECO:0007669"/>
    <property type="project" value="TreeGrafter"/>
</dbReference>